<sequence>MRERMRSGFQGLDQRQAREQGREQEQEQEHERERRRRRGRGRRPGAGGCRERWRAPVVRLWGPGAERRRPGSTGPGGRVPDGRPPGGGVSVPRSGGSGGPAGPGVRERRRGRPRGAPPPQPVALALAVGAADFADLARYGLFGGLTFRSYLRRVAVQLRALRGQGLEVHLRMLDPADYAEYCEELGFAPGDAAARVAYAADPELAGEPFVYAGQRLAVLLPELADDHRARVRISIAMAALLTAAGEGPPGERRLVAVMRHAVEVQLAVGARAGDGTHLLTLRCHGPEDGEELTSATDVRVERGRPGPGGRDAEAFCVTLAAGLAVGGAGAMVLHGDPAAPGGQTVRGWALRGGRLRPMTVREVLDELADDVGRGLPFPPAVVPLPGFPLPAPPPSGEGGPPGARPRGGRPPGERPSGGGGEPLA</sequence>
<name>A0ABZ1TVJ6_9ACTN</name>
<keyword evidence="3" id="KW-1185">Reference proteome</keyword>
<feature type="compositionally biased region" description="Gly residues" evidence="1">
    <location>
        <begin position="73"/>
        <end position="102"/>
    </location>
</feature>
<protein>
    <submittedName>
        <fullName evidence="2">Uncharacterized protein</fullName>
    </submittedName>
</protein>
<organism evidence="2 3">
    <name type="scientific">Kitasatospora purpeofusca</name>
    <dbReference type="NCBI Taxonomy" id="67352"/>
    <lineage>
        <taxon>Bacteria</taxon>
        <taxon>Bacillati</taxon>
        <taxon>Actinomycetota</taxon>
        <taxon>Actinomycetes</taxon>
        <taxon>Kitasatosporales</taxon>
        <taxon>Streptomycetaceae</taxon>
        <taxon>Kitasatospora</taxon>
    </lineage>
</organism>
<feature type="region of interest" description="Disordered" evidence="1">
    <location>
        <begin position="1"/>
        <end position="120"/>
    </location>
</feature>
<evidence type="ECO:0000313" key="3">
    <source>
        <dbReference type="Proteomes" id="UP001432222"/>
    </source>
</evidence>
<accession>A0ABZ1TVJ6</accession>
<proteinExistence type="predicted"/>
<dbReference type="Proteomes" id="UP001432222">
    <property type="component" value="Chromosome"/>
</dbReference>
<evidence type="ECO:0000313" key="2">
    <source>
        <dbReference type="EMBL" id="WUQ82977.1"/>
    </source>
</evidence>
<feature type="compositionally biased region" description="Basic and acidic residues" evidence="1">
    <location>
        <begin position="15"/>
        <end position="32"/>
    </location>
</feature>
<reference evidence="2" key="1">
    <citation type="submission" date="2022-10" db="EMBL/GenBank/DDBJ databases">
        <title>The complete genomes of actinobacterial strains from the NBC collection.</title>
        <authorList>
            <person name="Joergensen T.S."/>
            <person name="Alvarez Arevalo M."/>
            <person name="Sterndorff E.B."/>
            <person name="Faurdal D."/>
            <person name="Vuksanovic O."/>
            <person name="Mourched A.-S."/>
            <person name="Charusanti P."/>
            <person name="Shaw S."/>
            <person name="Blin K."/>
            <person name="Weber T."/>
        </authorList>
    </citation>
    <scope>NUCLEOTIDE SEQUENCE</scope>
    <source>
        <strain evidence="2">NBC_00222</strain>
    </source>
</reference>
<evidence type="ECO:0000256" key="1">
    <source>
        <dbReference type="SAM" id="MobiDB-lite"/>
    </source>
</evidence>
<feature type="compositionally biased region" description="Basic residues" evidence="1">
    <location>
        <begin position="33"/>
        <end position="43"/>
    </location>
</feature>
<dbReference type="RefSeq" id="WP_328954017.1">
    <property type="nucleotide sequence ID" value="NZ_CP108110.1"/>
</dbReference>
<gene>
    <name evidence="2" type="ORF">OHA16_08325</name>
</gene>
<feature type="region of interest" description="Disordered" evidence="1">
    <location>
        <begin position="385"/>
        <end position="424"/>
    </location>
</feature>
<feature type="compositionally biased region" description="Gly residues" evidence="1">
    <location>
        <begin position="415"/>
        <end position="424"/>
    </location>
</feature>
<feature type="compositionally biased region" description="Pro residues" evidence="1">
    <location>
        <begin position="385"/>
        <end position="395"/>
    </location>
</feature>
<dbReference type="EMBL" id="CP108110">
    <property type="protein sequence ID" value="WUQ82977.1"/>
    <property type="molecule type" value="Genomic_DNA"/>
</dbReference>